<feature type="region of interest" description="Disordered" evidence="2">
    <location>
        <begin position="47"/>
        <end position="82"/>
    </location>
</feature>
<dbReference type="EMBL" id="CAFBOF010000027">
    <property type="protein sequence ID" value="CAB4981744.1"/>
    <property type="molecule type" value="Genomic_DNA"/>
</dbReference>
<dbReference type="EMBL" id="CAEZYK010000039">
    <property type="protein sequence ID" value="CAB4723624.1"/>
    <property type="molecule type" value="Genomic_DNA"/>
</dbReference>
<evidence type="ECO:0000313" key="6">
    <source>
        <dbReference type="EMBL" id="CAB5033036.1"/>
    </source>
</evidence>
<evidence type="ECO:0000313" key="3">
    <source>
        <dbReference type="EMBL" id="CAB4723624.1"/>
    </source>
</evidence>
<proteinExistence type="predicted"/>
<protein>
    <submittedName>
        <fullName evidence="4">Unannotated protein</fullName>
    </submittedName>
</protein>
<keyword evidence="1" id="KW-0175">Coiled coil</keyword>
<dbReference type="AlphaFoldDB" id="A0A6J7GQ09"/>
<reference evidence="4" key="1">
    <citation type="submission" date="2020-05" db="EMBL/GenBank/DDBJ databases">
        <authorList>
            <person name="Chiriac C."/>
            <person name="Salcher M."/>
            <person name="Ghai R."/>
            <person name="Kavagutti S V."/>
        </authorList>
    </citation>
    <scope>NUCLEOTIDE SEQUENCE</scope>
</reference>
<evidence type="ECO:0000256" key="2">
    <source>
        <dbReference type="SAM" id="MobiDB-lite"/>
    </source>
</evidence>
<feature type="coiled-coil region" evidence="1">
    <location>
        <begin position="90"/>
        <end position="117"/>
    </location>
</feature>
<dbReference type="EMBL" id="CAFBMM010000052">
    <property type="protein sequence ID" value="CAB4909952.1"/>
    <property type="molecule type" value="Genomic_DNA"/>
</dbReference>
<organism evidence="4">
    <name type="scientific">freshwater metagenome</name>
    <dbReference type="NCBI Taxonomy" id="449393"/>
    <lineage>
        <taxon>unclassified sequences</taxon>
        <taxon>metagenomes</taxon>
        <taxon>ecological metagenomes</taxon>
    </lineage>
</organism>
<name>A0A6J7GQ09_9ZZZZ</name>
<evidence type="ECO:0000313" key="5">
    <source>
        <dbReference type="EMBL" id="CAB4981744.1"/>
    </source>
</evidence>
<gene>
    <name evidence="3" type="ORF">UFOPK2683_00826</name>
    <name evidence="4" type="ORF">UFOPK3605_01034</name>
    <name evidence="5" type="ORF">UFOPK3897_01156</name>
    <name evidence="6" type="ORF">UFOPK4121_01596</name>
</gene>
<dbReference type="EMBL" id="CAFBPQ010000086">
    <property type="protein sequence ID" value="CAB5033036.1"/>
    <property type="molecule type" value="Genomic_DNA"/>
</dbReference>
<accession>A0A6J7GQ09</accession>
<evidence type="ECO:0000313" key="4">
    <source>
        <dbReference type="EMBL" id="CAB4909952.1"/>
    </source>
</evidence>
<evidence type="ECO:0000256" key="1">
    <source>
        <dbReference type="SAM" id="Coils"/>
    </source>
</evidence>
<sequence length="208" mass="22572">MSHRTTTNKPMKTQRPQSMIVIALLAVALIGSGFLMGHANAEGGTGLRLPAVSAPNPTDNPLGESDGTGPEKKDSPIKEPASPIELTRQLDRLTDTVKELSDRLAKSTAETTQLRTEHDALNLLVLGLTNKTGQLDESGRYTGTVSPEQLSRRLNVDEIEGWWPLSRTEGTMAANRITLSSCWDSWDRAGVAGPDYNGTLTCKYTNRL</sequence>